<dbReference type="Pfam" id="PF06469">
    <property type="entry name" value="DUF1088"/>
    <property type="match status" value="1"/>
</dbReference>
<dbReference type="OrthoDB" id="26681at2759"/>
<dbReference type="PROSITE" id="PS51783">
    <property type="entry name" value="PH_BEACH"/>
    <property type="match status" value="1"/>
</dbReference>
<dbReference type="InterPro" id="IPR023362">
    <property type="entry name" value="PH-BEACH_dom"/>
</dbReference>
<dbReference type="GO" id="GO:0008104">
    <property type="term" value="P:intracellular protein localization"/>
    <property type="evidence" value="ECO:0007669"/>
    <property type="project" value="TreeGrafter"/>
</dbReference>
<feature type="domain" description="BEACH-type PH" evidence="2">
    <location>
        <begin position="643"/>
        <end position="719"/>
    </location>
</feature>
<accession>A0A1Y3BF71</accession>
<feature type="non-terminal residue" evidence="3">
    <location>
        <position position="719"/>
    </location>
</feature>
<feature type="non-terminal residue" evidence="3">
    <location>
        <position position="1"/>
    </location>
</feature>
<protein>
    <recommendedName>
        <fullName evidence="2">BEACH-type PH domain-containing protein</fullName>
    </recommendedName>
</protein>
<evidence type="ECO:0000256" key="1">
    <source>
        <dbReference type="SAM" id="MobiDB-lite"/>
    </source>
</evidence>
<dbReference type="InterPro" id="IPR010508">
    <property type="entry name" value="NBEA-like_DUF1088"/>
</dbReference>
<comment type="caution">
    <text evidence="3">The sequence shown here is derived from an EMBL/GenBank/DDBJ whole genome shotgun (WGS) entry which is preliminary data.</text>
</comment>
<feature type="compositionally biased region" description="Basic and acidic residues" evidence="1">
    <location>
        <begin position="321"/>
        <end position="330"/>
    </location>
</feature>
<feature type="compositionally biased region" description="Low complexity" evidence="1">
    <location>
        <begin position="331"/>
        <end position="343"/>
    </location>
</feature>
<dbReference type="GO" id="GO:0005829">
    <property type="term" value="C:cytosol"/>
    <property type="evidence" value="ECO:0007669"/>
    <property type="project" value="TreeGrafter"/>
</dbReference>
<reference evidence="3 4" key="1">
    <citation type="submission" date="2017-03" db="EMBL/GenBank/DDBJ databases">
        <title>Genome Survey of Euroglyphus maynei.</title>
        <authorList>
            <person name="Arlian L.G."/>
            <person name="Morgan M.S."/>
            <person name="Rider S.D."/>
        </authorList>
    </citation>
    <scope>NUCLEOTIDE SEQUENCE [LARGE SCALE GENOMIC DNA]</scope>
    <source>
        <strain evidence="3">Arlian Lab</strain>
        <tissue evidence="3">Whole body</tissue>
    </source>
</reference>
<feature type="region of interest" description="Disordered" evidence="1">
    <location>
        <begin position="1"/>
        <end position="36"/>
    </location>
</feature>
<gene>
    <name evidence="3" type="ORF">BLA29_002724</name>
</gene>
<dbReference type="InterPro" id="IPR050865">
    <property type="entry name" value="BEACH_Domain"/>
</dbReference>
<keyword evidence="4" id="KW-1185">Reference proteome</keyword>
<feature type="region of interest" description="Disordered" evidence="1">
    <location>
        <begin position="321"/>
        <end position="346"/>
    </location>
</feature>
<dbReference type="Proteomes" id="UP000194236">
    <property type="component" value="Unassembled WGS sequence"/>
</dbReference>
<feature type="region of interest" description="Disordered" evidence="1">
    <location>
        <begin position="584"/>
        <end position="608"/>
    </location>
</feature>
<dbReference type="AlphaFoldDB" id="A0A1Y3BF71"/>
<dbReference type="EMBL" id="MUJZ01025995">
    <property type="protein sequence ID" value="OTF78847.1"/>
    <property type="molecule type" value="Genomic_DNA"/>
</dbReference>
<dbReference type="GO" id="GO:0016020">
    <property type="term" value="C:membrane"/>
    <property type="evidence" value="ECO:0007669"/>
    <property type="project" value="TreeGrafter"/>
</dbReference>
<dbReference type="PANTHER" id="PTHR13743">
    <property type="entry name" value="BEIGE/BEACH-RELATED"/>
    <property type="match status" value="1"/>
</dbReference>
<dbReference type="PANTHER" id="PTHR13743:SF162">
    <property type="entry name" value="NEUROBEACHIN"/>
    <property type="match status" value="1"/>
</dbReference>
<evidence type="ECO:0000259" key="2">
    <source>
        <dbReference type="PROSITE" id="PS51783"/>
    </source>
</evidence>
<evidence type="ECO:0000313" key="4">
    <source>
        <dbReference type="Proteomes" id="UP000194236"/>
    </source>
</evidence>
<feature type="compositionally biased region" description="Polar residues" evidence="1">
    <location>
        <begin position="18"/>
        <end position="30"/>
    </location>
</feature>
<organism evidence="3 4">
    <name type="scientific">Euroglyphus maynei</name>
    <name type="common">Mayne's house dust mite</name>
    <dbReference type="NCBI Taxonomy" id="6958"/>
    <lineage>
        <taxon>Eukaryota</taxon>
        <taxon>Metazoa</taxon>
        <taxon>Ecdysozoa</taxon>
        <taxon>Arthropoda</taxon>
        <taxon>Chelicerata</taxon>
        <taxon>Arachnida</taxon>
        <taxon>Acari</taxon>
        <taxon>Acariformes</taxon>
        <taxon>Sarcoptiformes</taxon>
        <taxon>Astigmata</taxon>
        <taxon>Psoroptidia</taxon>
        <taxon>Analgoidea</taxon>
        <taxon>Pyroglyphidae</taxon>
        <taxon>Pyroglyphinae</taxon>
        <taxon>Euroglyphus</taxon>
    </lineage>
</organism>
<name>A0A1Y3BF71_EURMA</name>
<dbReference type="GO" id="GO:0019901">
    <property type="term" value="F:protein kinase binding"/>
    <property type="evidence" value="ECO:0007669"/>
    <property type="project" value="TreeGrafter"/>
</dbReference>
<proteinExistence type="predicted"/>
<sequence length="719" mass="82772">NELPQKNNDEKNPDNESENINNEKQITTETNDSDSVDVAPTRKFRTEIIKPDIVVEKDESIDVNNKTKISATPAFRIPEFRWSNLHLKLLNDLLYSIETDLQTWRNQSVEFKVESSLARTTQIDQILQNNENQIYIANFLLYKLANLIDVLCFVATHVNFNELEAEKNMASGGILRQCLRIVCTIAVKNCLLIQRHDEKTNNNFELISENEYLYKGISILSSAELFNVDFNPAHSDLIHCKTTNSDIDNLHYHLVTPIKDPNSLLQEMDINRLRACIYRDADSDPRQSQFLALATLYFISVLMVSKYRDIIEPKNFNDKSINKQQQKTENENYNNSINNSSNSNDKELDQTKILESIEISKTDTKITEKLTAKLEATLASICPLLREIICDFSSFLSKTLLGSHGQELITKETIRTFKRQDASPVELVMLLCSQEWQNTLQKNAGLAFIELINEGRLLSHAMKDHIVRVAMEAEFILNRLRADDVSKHDAFTQACIETNNSRLQEENIINSLIISAKRRDWMIFTRFKESIKQEDRKFFKLDSWEDDCRRRRRFIYDSLGEFVNSKLKSMNVVASSCVQETITNHEENGESKSSTNDAHKSLSSPIIPPRSLINNSVDDEDNDSYLWDNDDNICETETTTTVEFSSSVLYSVECCLIWAIYTIEGVLQVTSNEIFFEAHNNNDIDIIKYYDKRKTDFCDSFRGLSGIGPKGTKEFKDWD</sequence>
<evidence type="ECO:0000313" key="3">
    <source>
        <dbReference type="EMBL" id="OTF78847.1"/>
    </source>
</evidence>